<feature type="domain" description="Integrase catalytic" evidence="3">
    <location>
        <begin position="217"/>
        <end position="383"/>
    </location>
</feature>
<keyword evidence="1" id="KW-0479">Metal-binding</keyword>
<sequence length="716" mass="80326">MFVKGKKLWSHIDGKSEAPASGTDLAQWDSKDARIVSWLLGSIEPHMVNNLRCFTTTKEMWEYLRCIYNQGNNARNKYSSIVHAKVPQAALSALQDVHAERKRKKPDKNSMYSCKEYGHIARNCSKKFCNYCKKDGHIIKECPIQPENKQAQAFHADVQIPPMASDLSQNVASTSTGPAGINQPGLTLKMVQQMIMSAFSAFGLQGKSFQITPSWFVDSGPSNHMTGSTDMLHGIRSMKVPNTFRLPMSDRVSGTVIAKGPKVGHLFPLHFSIPSLMSLACTTIANKSEGRVYVSQFSELLPAKGDPFSTLLPYTPQQNGVVERKNQHLLDVVRILLIESSVPSKFWVETLSTVVHLINRLPMQTWQNAHKGFVCYDAIANKPRASRNVIFFENQYFFQSHLLSQSDMSHVVERFKPGYGFPYTSLTTTLDTIVVPRSCSQASLQACWQLAMQEELQALQDNHTWDIVSCPPGVKPIGYGCQNAFQHGDRKEDIYMTPPKYFLGLEVQTTLEGTYLHQHKYTQEVITLAGLQDGNSVLTPLEQVSQFMQAPHHIHLAIVRLIICYLKGTSQRGLFFPGGARFSKMLFISWNCRKQARISKSSMESKYCAMSSACSEIVWLCGLLAELGFPWFQPTPLHANNTSAIQIAANPIFHEQTKHIEVDCHSIREAFDGGVINLPHISTVLQTADAFTKALTQHRHQFMIDKLMLLDRPASI</sequence>
<evidence type="ECO:0000313" key="4">
    <source>
        <dbReference type="EMBL" id="RVW81064.1"/>
    </source>
</evidence>
<dbReference type="GO" id="GO:0003676">
    <property type="term" value="F:nucleic acid binding"/>
    <property type="evidence" value="ECO:0007669"/>
    <property type="project" value="InterPro"/>
</dbReference>
<reference evidence="4 5" key="1">
    <citation type="journal article" date="2018" name="PLoS Genet.">
        <title>Population sequencing reveals clonal diversity and ancestral inbreeding in the grapevine cultivar Chardonnay.</title>
        <authorList>
            <person name="Roach M.J."/>
            <person name="Johnson D.L."/>
            <person name="Bohlmann J."/>
            <person name="van Vuuren H.J."/>
            <person name="Jones S.J."/>
            <person name="Pretorius I.S."/>
            <person name="Schmidt S.A."/>
            <person name="Borneman A.R."/>
        </authorList>
    </citation>
    <scope>NUCLEOTIDE SEQUENCE [LARGE SCALE GENOMIC DNA]</scope>
    <source>
        <strain evidence="5">cv. Chardonnay</strain>
        <tissue evidence="4">Leaf</tissue>
    </source>
</reference>
<dbReference type="PROSITE" id="PS50158">
    <property type="entry name" value="ZF_CCHC"/>
    <property type="match status" value="1"/>
</dbReference>
<dbReference type="PROSITE" id="PS50994">
    <property type="entry name" value="INTEGRASE"/>
    <property type="match status" value="1"/>
</dbReference>
<dbReference type="InterPro" id="IPR036875">
    <property type="entry name" value="Znf_CCHC_sf"/>
</dbReference>
<dbReference type="SMART" id="SM00343">
    <property type="entry name" value="ZnF_C2HC"/>
    <property type="match status" value="2"/>
</dbReference>
<evidence type="ECO:0000256" key="1">
    <source>
        <dbReference type="PROSITE-ProRule" id="PRU00047"/>
    </source>
</evidence>
<keyword evidence="1" id="KW-0862">Zinc</keyword>
<name>A0A438H945_VITVI</name>
<dbReference type="Gene3D" id="4.10.60.10">
    <property type="entry name" value="Zinc finger, CCHC-type"/>
    <property type="match status" value="2"/>
</dbReference>
<accession>A0A438H945</accession>
<dbReference type="Pfam" id="PF00098">
    <property type="entry name" value="zf-CCHC"/>
    <property type="match status" value="1"/>
</dbReference>
<dbReference type="InterPro" id="IPR001584">
    <property type="entry name" value="Integrase_cat-core"/>
</dbReference>
<evidence type="ECO:0000259" key="3">
    <source>
        <dbReference type="PROSITE" id="PS50994"/>
    </source>
</evidence>
<dbReference type="PANTHER" id="PTHR11439:SF497">
    <property type="entry name" value="CYSTEINE-RICH RLK (RECEPTOR-LIKE PROTEIN KINASE) 8"/>
    <property type="match status" value="1"/>
</dbReference>
<protein>
    <submittedName>
        <fullName evidence="4">Retrovirus-related Pol polyprotein from transposon RE1</fullName>
    </submittedName>
</protein>
<dbReference type="InterPro" id="IPR001878">
    <property type="entry name" value="Znf_CCHC"/>
</dbReference>
<evidence type="ECO:0000259" key="2">
    <source>
        <dbReference type="PROSITE" id="PS50158"/>
    </source>
</evidence>
<evidence type="ECO:0000313" key="5">
    <source>
        <dbReference type="Proteomes" id="UP000288805"/>
    </source>
</evidence>
<dbReference type="AlphaFoldDB" id="A0A438H945"/>
<dbReference type="GO" id="GO:0015074">
    <property type="term" value="P:DNA integration"/>
    <property type="evidence" value="ECO:0007669"/>
    <property type="project" value="InterPro"/>
</dbReference>
<dbReference type="GO" id="GO:0008270">
    <property type="term" value="F:zinc ion binding"/>
    <property type="evidence" value="ECO:0007669"/>
    <property type="project" value="UniProtKB-KW"/>
</dbReference>
<dbReference type="CDD" id="cd09272">
    <property type="entry name" value="RNase_HI_RT_Ty1"/>
    <property type="match status" value="1"/>
</dbReference>
<dbReference type="SUPFAM" id="SSF57756">
    <property type="entry name" value="Retrovirus zinc finger-like domains"/>
    <property type="match status" value="1"/>
</dbReference>
<comment type="caution">
    <text evidence="4">The sequence shown here is derived from an EMBL/GenBank/DDBJ whole genome shotgun (WGS) entry which is preliminary data.</text>
</comment>
<dbReference type="PANTHER" id="PTHR11439">
    <property type="entry name" value="GAG-POL-RELATED RETROTRANSPOSON"/>
    <property type="match status" value="1"/>
</dbReference>
<dbReference type="Proteomes" id="UP000288805">
    <property type="component" value="Unassembled WGS sequence"/>
</dbReference>
<proteinExistence type="predicted"/>
<dbReference type="Gene3D" id="3.30.420.10">
    <property type="entry name" value="Ribonuclease H-like superfamily/Ribonuclease H"/>
    <property type="match status" value="1"/>
</dbReference>
<dbReference type="Pfam" id="PF14223">
    <property type="entry name" value="Retrotran_gag_2"/>
    <property type="match status" value="1"/>
</dbReference>
<dbReference type="SUPFAM" id="SSF53098">
    <property type="entry name" value="Ribonuclease H-like"/>
    <property type="match status" value="1"/>
</dbReference>
<dbReference type="EMBL" id="QGNW01000257">
    <property type="protein sequence ID" value="RVW81064.1"/>
    <property type="molecule type" value="Genomic_DNA"/>
</dbReference>
<gene>
    <name evidence="4" type="primary">RE1_1242</name>
    <name evidence="4" type="ORF">CK203_045410</name>
</gene>
<dbReference type="InterPro" id="IPR036397">
    <property type="entry name" value="RNaseH_sf"/>
</dbReference>
<keyword evidence="1" id="KW-0863">Zinc-finger</keyword>
<dbReference type="InterPro" id="IPR012337">
    <property type="entry name" value="RNaseH-like_sf"/>
</dbReference>
<organism evidence="4 5">
    <name type="scientific">Vitis vinifera</name>
    <name type="common">Grape</name>
    <dbReference type="NCBI Taxonomy" id="29760"/>
    <lineage>
        <taxon>Eukaryota</taxon>
        <taxon>Viridiplantae</taxon>
        <taxon>Streptophyta</taxon>
        <taxon>Embryophyta</taxon>
        <taxon>Tracheophyta</taxon>
        <taxon>Spermatophyta</taxon>
        <taxon>Magnoliopsida</taxon>
        <taxon>eudicotyledons</taxon>
        <taxon>Gunneridae</taxon>
        <taxon>Pentapetalae</taxon>
        <taxon>rosids</taxon>
        <taxon>Vitales</taxon>
        <taxon>Vitaceae</taxon>
        <taxon>Viteae</taxon>
        <taxon>Vitis</taxon>
    </lineage>
</organism>
<feature type="domain" description="CCHC-type" evidence="2">
    <location>
        <begin position="129"/>
        <end position="143"/>
    </location>
</feature>